<dbReference type="Pfam" id="PF13596">
    <property type="entry name" value="PAS_10"/>
    <property type="match status" value="1"/>
</dbReference>
<dbReference type="SMART" id="SM00091">
    <property type="entry name" value="PAS"/>
    <property type="match status" value="2"/>
</dbReference>
<dbReference type="CDD" id="cd16434">
    <property type="entry name" value="CheB-CheR_fusion"/>
    <property type="match status" value="1"/>
</dbReference>
<evidence type="ECO:0000256" key="7">
    <source>
        <dbReference type="SAM" id="Coils"/>
    </source>
</evidence>
<keyword evidence="4" id="KW-0808">Transferase</keyword>
<name>A0A850GZT6_9SPHN</name>
<dbReference type="Gene3D" id="3.40.50.180">
    <property type="entry name" value="Methylesterase CheB, C-terminal domain"/>
    <property type="match status" value="1"/>
</dbReference>
<keyword evidence="3" id="KW-0489">Methyltransferase</keyword>
<keyword evidence="7" id="KW-0175">Coiled coil</keyword>
<evidence type="ECO:0000313" key="11">
    <source>
        <dbReference type="EMBL" id="NVD43512.1"/>
    </source>
</evidence>
<organism evidence="11 12">
    <name type="scientific">Qipengyuania atrilutea</name>
    <dbReference type="NCBI Taxonomy" id="2744473"/>
    <lineage>
        <taxon>Bacteria</taxon>
        <taxon>Pseudomonadati</taxon>
        <taxon>Pseudomonadota</taxon>
        <taxon>Alphaproteobacteria</taxon>
        <taxon>Sphingomonadales</taxon>
        <taxon>Erythrobacteraceae</taxon>
        <taxon>Qipengyuania</taxon>
    </lineage>
</organism>
<dbReference type="GO" id="GO:0032259">
    <property type="term" value="P:methylation"/>
    <property type="evidence" value="ECO:0007669"/>
    <property type="project" value="UniProtKB-KW"/>
</dbReference>
<dbReference type="SUPFAM" id="SSF52738">
    <property type="entry name" value="Methylesterase CheB, C-terminal domain"/>
    <property type="match status" value="1"/>
</dbReference>
<evidence type="ECO:0000259" key="10">
    <source>
        <dbReference type="PROSITE" id="PS50123"/>
    </source>
</evidence>
<dbReference type="SUPFAM" id="SSF47757">
    <property type="entry name" value="Chemotaxis receptor methyltransferase CheR, N-terminal domain"/>
    <property type="match status" value="1"/>
</dbReference>
<sequence length="881" mass="98812">MKEDAGFTKTGAQTPICAIGASAGGVRALQTFFQNVDPQLGLAYVVILHLAPDYPSQLAEILGQHTQMDVLQVEDSPKLKPDCVYIIAPGRELLIEDGRIRSRPFKEPRGKRAPINSFFQSVAEVRGDGFAVVMTGSGSDGAIGVSYIKEAGGVVLVQDPRDAEFPTMPRNAIATGGADFIEPVAQLPERIAEVLRSKLALYRTEQEEAERLVERILSFLRSRTGHDFSNYKSATVRRRIGRRMQITRRDSLESYLAYLSETPEEAQELFADLLISVTSFFRDQDAFDALATDVIPALFDNCATEDTLRVWTVGCASGEEAYSLAILLLEEAAKREHAPAIQIFASDLDEGALGTAREGRYPRSIEAAISEERLKRFFVEEVGHYRVRKEVRDLVLFAHHSALKDPPFMRMHLITCRNLMIYLKRELQQQLLALFHYALRPGCFLFLGSSETADARTELFAPLNRDARTYAAKPRSAASVDILHQLPKDHRSEIPTLGTRKMQTSSPGSAHSEILERTSPPSVLVDEEQRILNLSHNAGRFIQPPEGPMSQELPDVVRPELRAELRSALHRAFTSAEPSISLPINVAFDGSRHRVLMYVAPSSSKPHDAPQALVVFMDGGPIEETPDNDSDIDATMGVAEIRRLREELRSAQERLSNSRREHESSIQELRIANEELQSVNEEYRSTAEELETSKEELQSINEELQTVNSELKAKLDNIGTAHSDLQNLVNATEIGTLFLDPELRIKMLTPAVEKLFSVTDSDVGRPITDFTHKLAYDGVESDARKVLKTLTPMEDEVETEDGRWLMMRLRPYRTVEDRIDGVVLSFVDISERQAAEEALRQSKEHYRQMLERFYDAALQEGVEKTALDRAREKLRSESNKD</sequence>
<dbReference type="PROSITE" id="PS50113">
    <property type="entry name" value="PAC"/>
    <property type="match status" value="1"/>
</dbReference>
<dbReference type="InterPro" id="IPR000700">
    <property type="entry name" value="PAS-assoc_C"/>
</dbReference>
<dbReference type="PROSITE" id="PS50122">
    <property type="entry name" value="CHEB"/>
    <property type="match status" value="1"/>
</dbReference>
<evidence type="ECO:0000256" key="3">
    <source>
        <dbReference type="ARBA" id="ARBA00022603"/>
    </source>
</evidence>
<accession>A0A850GZT6</accession>
<comment type="caution">
    <text evidence="11">The sequence shown here is derived from an EMBL/GenBank/DDBJ whole genome shotgun (WGS) entry which is preliminary data.</text>
</comment>
<dbReference type="RefSeq" id="WP_176265843.1">
    <property type="nucleotide sequence ID" value="NZ_JABWGV010000001.1"/>
</dbReference>
<dbReference type="Pfam" id="PF01339">
    <property type="entry name" value="CheB_methylest"/>
    <property type="match status" value="1"/>
</dbReference>
<dbReference type="InterPro" id="IPR050903">
    <property type="entry name" value="Bact_Chemotaxis_MeTrfase"/>
</dbReference>
<dbReference type="InterPro" id="IPR000014">
    <property type="entry name" value="PAS"/>
</dbReference>
<dbReference type="Pfam" id="PF03705">
    <property type="entry name" value="CheR_N"/>
    <property type="match status" value="1"/>
</dbReference>
<dbReference type="InterPro" id="IPR036804">
    <property type="entry name" value="CheR_N_sf"/>
</dbReference>
<dbReference type="EMBL" id="JABWGV010000001">
    <property type="protein sequence ID" value="NVD43512.1"/>
    <property type="molecule type" value="Genomic_DNA"/>
</dbReference>
<evidence type="ECO:0000256" key="5">
    <source>
        <dbReference type="ARBA" id="ARBA00022691"/>
    </source>
</evidence>
<dbReference type="InterPro" id="IPR035909">
    <property type="entry name" value="CheB_C"/>
</dbReference>
<feature type="domain" description="PAC" evidence="8">
    <location>
        <begin position="791"/>
        <end position="841"/>
    </location>
</feature>
<dbReference type="CDD" id="cd00130">
    <property type="entry name" value="PAS"/>
    <property type="match status" value="1"/>
</dbReference>
<evidence type="ECO:0000256" key="4">
    <source>
        <dbReference type="ARBA" id="ARBA00022679"/>
    </source>
</evidence>
<dbReference type="Gene3D" id="3.40.50.150">
    <property type="entry name" value="Vaccinia Virus protein VP39"/>
    <property type="match status" value="1"/>
</dbReference>
<feature type="active site" evidence="6">
    <location>
        <position position="140"/>
    </location>
</feature>
<proteinExistence type="predicted"/>
<feature type="coiled-coil region" evidence="7">
    <location>
        <begin position="638"/>
        <end position="717"/>
    </location>
</feature>
<dbReference type="PANTHER" id="PTHR24422:SF27">
    <property type="entry name" value="PROTEIN-GLUTAMATE O-METHYLTRANSFERASE"/>
    <property type="match status" value="1"/>
</dbReference>
<keyword evidence="6" id="KW-0378">Hydrolase</keyword>
<keyword evidence="5" id="KW-0949">S-adenosyl-L-methionine</keyword>
<dbReference type="GO" id="GO:0005737">
    <property type="term" value="C:cytoplasm"/>
    <property type="evidence" value="ECO:0007669"/>
    <property type="project" value="InterPro"/>
</dbReference>
<dbReference type="GO" id="GO:0006935">
    <property type="term" value="P:chemotaxis"/>
    <property type="evidence" value="ECO:0007669"/>
    <property type="project" value="UniProtKB-UniRule"/>
</dbReference>
<evidence type="ECO:0000256" key="2">
    <source>
        <dbReference type="ARBA" id="ARBA00012534"/>
    </source>
</evidence>
<dbReference type="InterPro" id="IPR000780">
    <property type="entry name" value="CheR_MeTrfase"/>
</dbReference>
<dbReference type="Gene3D" id="3.30.450.20">
    <property type="entry name" value="PAS domain"/>
    <property type="match status" value="1"/>
</dbReference>
<dbReference type="PROSITE" id="PS50123">
    <property type="entry name" value="CHER"/>
    <property type="match status" value="1"/>
</dbReference>
<dbReference type="SMART" id="SM00138">
    <property type="entry name" value="MeTrc"/>
    <property type="match status" value="1"/>
</dbReference>
<dbReference type="SUPFAM" id="SSF53335">
    <property type="entry name" value="S-adenosyl-L-methionine-dependent methyltransferases"/>
    <property type="match status" value="1"/>
</dbReference>
<feature type="active site" evidence="6">
    <location>
        <position position="49"/>
    </location>
</feature>
<comment type="catalytic activity">
    <reaction evidence="1">
        <text>L-glutamyl-[protein] + S-adenosyl-L-methionine = [protein]-L-glutamate 5-O-methyl ester + S-adenosyl-L-homocysteine</text>
        <dbReference type="Rhea" id="RHEA:24452"/>
        <dbReference type="Rhea" id="RHEA-COMP:10208"/>
        <dbReference type="Rhea" id="RHEA-COMP:10311"/>
        <dbReference type="ChEBI" id="CHEBI:29973"/>
        <dbReference type="ChEBI" id="CHEBI:57856"/>
        <dbReference type="ChEBI" id="CHEBI:59789"/>
        <dbReference type="ChEBI" id="CHEBI:82795"/>
        <dbReference type="EC" id="2.1.1.80"/>
    </reaction>
</comment>
<evidence type="ECO:0000313" key="12">
    <source>
        <dbReference type="Proteomes" id="UP000561438"/>
    </source>
</evidence>
<dbReference type="Proteomes" id="UP000561438">
    <property type="component" value="Unassembled WGS sequence"/>
</dbReference>
<dbReference type="PANTHER" id="PTHR24422">
    <property type="entry name" value="CHEMOTAXIS PROTEIN METHYLTRANSFERASE"/>
    <property type="match status" value="1"/>
</dbReference>
<keyword evidence="6" id="KW-0145">Chemotaxis</keyword>
<dbReference type="InterPro" id="IPR022641">
    <property type="entry name" value="CheR_N"/>
</dbReference>
<dbReference type="SUPFAM" id="SSF55785">
    <property type="entry name" value="PYP-like sensor domain (PAS domain)"/>
    <property type="match status" value="1"/>
</dbReference>
<evidence type="ECO:0000259" key="9">
    <source>
        <dbReference type="PROSITE" id="PS50122"/>
    </source>
</evidence>
<dbReference type="PRINTS" id="PR00996">
    <property type="entry name" value="CHERMTFRASE"/>
</dbReference>
<reference evidence="11 12" key="1">
    <citation type="submission" date="2020-06" db="EMBL/GenBank/DDBJ databases">
        <title>Altererythrobacter sp. HHU K3-1.</title>
        <authorList>
            <person name="Zhang D."/>
            <person name="Xue H."/>
        </authorList>
    </citation>
    <scope>NUCLEOTIDE SEQUENCE [LARGE SCALE GENOMIC DNA]</scope>
    <source>
        <strain evidence="11 12">HHU K3-1</strain>
    </source>
</reference>
<protein>
    <recommendedName>
        <fullName evidence="2">protein-glutamate O-methyltransferase</fullName>
        <ecNumber evidence="2">2.1.1.80</ecNumber>
    </recommendedName>
</protein>
<dbReference type="EC" id="2.1.1.80" evidence="2"/>
<gene>
    <name evidence="11" type="ORF">HUV48_00585</name>
</gene>
<dbReference type="Pfam" id="PF01739">
    <property type="entry name" value="CheR"/>
    <property type="match status" value="1"/>
</dbReference>
<feature type="domain" description="CheB-type methylesterase" evidence="9">
    <location>
        <begin position="10"/>
        <end position="198"/>
    </location>
</feature>
<dbReference type="GO" id="GO:0008983">
    <property type="term" value="F:protein-glutamate O-methyltransferase activity"/>
    <property type="evidence" value="ECO:0007669"/>
    <property type="project" value="UniProtKB-EC"/>
</dbReference>
<dbReference type="AlphaFoldDB" id="A0A850GZT6"/>
<dbReference type="Gene3D" id="1.10.155.10">
    <property type="entry name" value="Chemotaxis receptor methyltransferase CheR, N-terminal domain"/>
    <property type="match status" value="1"/>
</dbReference>
<feature type="domain" description="CheR-type methyltransferase" evidence="10">
    <location>
        <begin position="201"/>
        <end position="476"/>
    </location>
</feature>
<evidence type="ECO:0000256" key="6">
    <source>
        <dbReference type="PROSITE-ProRule" id="PRU00050"/>
    </source>
</evidence>
<dbReference type="InterPro" id="IPR000673">
    <property type="entry name" value="Sig_transdc_resp-reg_Me-estase"/>
</dbReference>
<dbReference type="InterPro" id="IPR022642">
    <property type="entry name" value="CheR_C"/>
</dbReference>
<feature type="active site" evidence="6">
    <location>
        <position position="22"/>
    </location>
</feature>
<dbReference type="NCBIfam" id="TIGR00229">
    <property type="entry name" value="sensory_box"/>
    <property type="match status" value="1"/>
</dbReference>
<evidence type="ECO:0000259" key="8">
    <source>
        <dbReference type="PROSITE" id="PS50113"/>
    </source>
</evidence>
<dbReference type="InterPro" id="IPR029063">
    <property type="entry name" value="SAM-dependent_MTases_sf"/>
</dbReference>
<evidence type="ECO:0000256" key="1">
    <source>
        <dbReference type="ARBA" id="ARBA00001541"/>
    </source>
</evidence>
<dbReference type="GO" id="GO:0000156">
    <property type="term" value="F:phosphorelay response regulator activity"/>
    <property type="evidence" value="ECO:0007669"/>
    <property type="project" value="InterPro"/>
</dbReference>
<keyword evidence="12" id="KW-1185">Reference proteome</keyword>
<dbReference type="GO" id="GO:0008984">
    <property type="term" value="F:protein-glutamate methylesterase activity"/>
    <property type="evidence" value="ECO:0007669"/>
    <property type="project" value="InterPro"/>
</dbReference>
<dbReference type="InterPro" id="IPR035965">
    <property type="entry name" value="PAS-like_dom_sf"/>
</dbReference>